<dbReference type="AlphaFoldDB" id="A0AAD6UZ05"/>
<comment type="caution">
    <text evidence="2">The sequence shown here is derived from an EMBL/GenBank/DDBJ whole genome shotgun (WGS) entry which is preliminary data.</text>
</comment>
<feature type="region of interest" description="Disordered" evidence="1">
    <location>
        <begin position="25"/>
        <end position="50"/>
    </location>
</feature>
<sequence>MARTERGRRECQQVAVMTGATMFAPCASKKTSAPNPTDGSDSESDISDVESVVKPKKKKKIIECDSDGIEVVPGKVKAMNSRELFLDLIEVQIRNVTNLNWDPMSPGRNILLFANSGSITNCGRIILKDWYRFQVNRTKTEGVMRESVGGTKKFPKRKYFVRAFGSDISCNSKFEVCCAAIKYQGMLWKGIRLAPTIENKSVVSSGEET</sequence>
<reference evidence="2" key="1">
    <citation type="submission" date="2023-03" db="EMBL/GenBank/DDBJ databases">
        <title>Massive genome expansion in bonnet fungi (Mycena s.s.) driven by repeated elements and novel gene families across ecological guilds.</title>
        <authorList>
            <consortium name="Lawrence Berkeley National Laboratory"/>
            <person name="Harder C.B."/>
            <person name="Miyauchi S."/>
            <person name="Viragh M."/>
            <person name="Kuo A."/>
            <person name="Thoen E."/>
            <person name="Andreopoulos B."/>
            <person name="Lu D."/>
            <person name="Skrede I."/>
            <person name="Drula E."/>
            <person name="Henrissat B."/>
            <person name="Morin E."/>
            <person name="Kohler A."/>
            <person name="Barry K."/>
            <person name="LaButti K."/>
            <person name="Morin E."/>
            <person name="Salamov A."/>
            <person name="Lipzen A."/>
            <person name="Mereny Z."/>
            <person name="Hegedus B."/>
            <person name="Baldrian P."/>
            <person name="Stursova M."/>
            <person name="Weitz H."/>
            <person name="Taylor A."/>
            <person name="Grigoriev I.V."/>
            <person name="Nagy L.G."/>
            <person name="Martin F."/>
            <person name="Kauserud H."/>
        </authorList>
    </citation>
    <scope>NUCLEOTIDE SEQUENCE</scope>
    <source>
        <strain evidence="2">9144</strain>
    </source>
</reference>
<protein>
    <submittedName>
        <fullName evidence="2">Uncharacterized protein</fullName>
    </submittedName>
</protein>
<feature type="compositionally biased region" description="Polar residues" evidence="1">
    <location>
        <begin position="29"/>
        <end position="39"/>
    </location>
</feature>
<proteinExistence type="predicted"/>
<evidence type="ECO:0000256" key="1">
    <source>
        <dbReference type="SAM" id="MobiDB-lite"/>
    </source>
</evidence>
<keyword evidence="3" id="KW-1185">Reference proteome</keyword>
<organism evidence="2 3">
    <name type="scientific">Mycena pura</name>
    <dbReference type="NCBI Taxonomy" id="153505"/>
    <lineage>
        <taxon>Eukaryota</taxon>
        <taxon>Fungi</taxon>
        <taxon>Dikarya</taxon>
        <taxon>Basidiomycota</taxon>
        <taxon>Agaricomycotina</taxon>
        <taxon>Agaricomycetes</taxon>
        <taxon>Agaricomycetidae</taxon>
        <taxon>Agaricales</taxon>
        <taxon>Marasmiineae</taxon>
        <taxon>Mycenaceae</taxon>
        <taxon>Mycena</taxon>
    </lineage>
</organism>
<accession>A0AAD6UZ05</accession>
<name>A0AAD6UZ05_9AGAR</name>
<evidence type="ECO:0000313" key="3">
    <source>
        <dbReference type="Proteomes" id="UP001219525"/>
    </source>
</evidence>
<dbReference type="EMBL" id="JARJCW010000074">
    <property type="protein sequence ID" value="KAJ7198118.1"/>
    <property type="molecule type" value="Genomic_DNA"/>
</dbReference>
<evidence type="ECO:0000313" key="2">
    <source>
        <dbReference type="EMBL" id="KAJ7198118.1"/>
    </source>
</evidence>
<gene>
    <name evidence="2" type="ORF">GGX14DRAFT_402142</name>
</gene>
<dbReference type="Proteomes" id="UP001219525">
    <property type="component" value="Unassembled WGS sequence"/>
</dbReference>